<protein>
    <recommendedName>
        <fullName evidence="6">Clathrin heavy chain</fullName>
    </recommendedName>
</protein>
<keyword evidence="2" id="KW-0677">Repeat</keyword>
<sequence>MAPLPIKFTELLQLSAIDILPSSIGFNSCTLESDHFICIRQKADETASPEVIIIDLKNGNNVIRRPIKADNAIMHWNKQIIALKAQSRTLQIFDLAQKQKLKSATMNEDVVFWKWFSETTLGLVTDTAVYHWNIFDQNAVQPQKMFDRNANLQGCQIINYRVTSDEQWMVVVGITQQQGRVVGAMQLYSVARGISQSIEGHAAAFGNIRLEGAPADTKLFTFAVRTANGAKLHVVEVDHNDANPPFQKKNVDVYFPAEATNDFPVAMQVSEKYKIIYLVTKYGFIHLYDLETGTCIFMNRISSETIFVTAPDEESTGIVGVNRKGQVLSVSVDESNIIPYLLQNPANAELAYKLASRGGLPGADNLYQQRFEGLLSSGQYSEAAKTAANSPRGFLRSQQTIDRFKQVPQQPGQMSVILQYFALLLDKGKLNKYETLELVRPVLAQNRKHLLEKWLGEGKLECSEELGDIVRQHDLALALQIYLQARAPQKVIAAYAELGQFDKIIPYSAETGYSPDYVVLLQHIVRRNAEKGAEFATALAKSPQGPLIDIDRVVDIFQSQGMIQQATAFLLDVLSGNKPEEGHLQTKLLEMNLLNAPQVADAILGNEMFSHYDKARIAQLCENAGLLTRALEHNDDPAAVKRIIVQTDKLPEDWLVNYFGQLTVDLSFECLNEMLRVNIRQNLQSVVRIAQKYSDLLGPTRIIDLLEKYRTAEGLYFYLGAIVNISEDKDVHFKYIEAATKMGQLNEVERICRDSNFYDPERVKNFLKEAHLTEQLPLIVVCDRFNFVHDLILFLYKNQQFKSIEVYVQRINPGRTPAVIGGLLDVDCDENIIKSLLESVNPASIPIDDLVSEVESRNRLKLLLPFLEQTLASGNQQQAVYNALAKIYIDSNNNPEKFLKENDQYDTLKVGKYCEKRDPNLAFIAYSKGGNDLELISITNENAMFRPQARYLLERADAQIWEYVLSDNNIHRRSLVDQVISTAVPESSEPEKVSTAVKAFVDADLPTELIELLEKIILEPSAFSDNSTLQNLLMLTAAKSDRGRLLGYIQQLNNYTPEEIATQCIELGMYEEAFEIYKKDNNHVEATNVLVDHIVSIDRAQEYADRVDLPEVWSKVAKAQLDGLRVTDSIESYIRANDPSNYIEVIEIATHAGKDEDLVKYLRMARKTLREPPIDTALAFCFARLNQLAELEDFLRATNVADVEASGDKAYEEGFHEAAKIFYTSISNWAKLATTLVHLEDYQAAVECARKANSTKVWKQVNEACVAKKEFRLAQICGLNLIVHAEELSDLVRQYEYNGYFDELIALLEAGLGLERAHMGMFTELGIALSKYHPDRVMEHLRLFWSRINIPKMIRGCEDAHLWPELVFLYSHYDEWDNAALAMMERAADAWEHHTFKDTVVKVANLEIYYRALNFYLQEHPTLMTDLLQALTPRIDVNRVVRIFEKSDNIPLIKPFMLNVQPQNKRAVNHAINALLIEEEDYKTLRDSVENYDNYDWAELAQQLEKHDLVFFRQIAANIWRKNKRWDKSIALSKQDKLFKDAIETAAMSGKSEIVEELLRYFVDIGSRECYVGMLYACYDLIRPDVILEVSWRNGLNDFTMPFMINMLSQQVATIEMLKKDNEERKVREASQQTEEDNAPIMGGTRLMLTQGPVAQAPSPAPFAQPNGITPQMTGFSRF</sequence>
<evidence type="ECO:0000256" key="3">
    <source>
        <dbReference type="ARBA" id="ARBA00023136"/>
    </source>
</evidence>
<reference evidence="9" key="1">
    <citation type="journal article" date="2020" name="Stud. Mycol.">
        <title>101 Dothideomycetes genomes: a test case for predicting lifestyles and emergence of pathogens.</title>
        <authorList>
            <person name="Haridas S."/>
            <person name="Albert R."/>
            <person name="Binder M."/>
            <person name="Bloem J."/>
            <person name="Labutti K."/>
            <person name="Salamov A."/>
            <person name="Andreopoulos B."/>
            <person name="Baker S."/>
            <person name="Barry K."/>
            <person name="Bills G."/>
            <person name="Bluhm B."/>
            <person name="Cannon C."/>
            <person name="Castanera R."/>
            <person name="Culley D."/>
            <person name="Daum C."/>
            <person name="Ezra D."/>
            <person name="Gonzalez J."/>
            <person name="Henrissat B."/>
            <person name="Kuo A."/>
            <person name="Liang C."/>
            <person name="Lipzen A."/>
            <person name="Lutzoni F."/>
            <person name="Magnuson J."/>
            <person name="Mondo S."/>
            <person name="Nolan M."/>
            <person name="Ohm R."/>
            <person name="Pangilinan J."/>
            <person name="Park H.-J."/>
            <person name="Ramirez L."/>
            <person name="Alfaro M."/>
            <person name="Sun H."/>
            <person name="Tritt A."/>
            <person name="Yoshinaga Y."/>
            <person name="Zwiers L.-H."/>
            <person name="Turgeon B."/>
            <person name="Goodwin S."/>
            <person name="Spatafora J."/>
            <person name="Crous P."/>
            <person name="Grigoriev I."/>
        </authorList>
    </citation>
    <scope>NUCLEOTIDE SEQUENCE</scope>
    <source>
        <strain evidence="9">CBS 133067</strain>
    </source>
</reference>
<dbReference type="GO" id="GO:0071439">
    <property type="term" value="C:clathrin complex"/>
    <property type="evidence" value="ECO:0007669"/>
    <property type="project" value="InterPro"/>
</dbReference>
<dbReference type="PROSITE" id="PS50236">
    <property type="entry name" value="CHCR"/>
    <property type="match status" value="7"/>
</dbReference>
<dbReference type="FunFam" id="1.25.40.10:FF:000082">
    <property type="entry name" value="Clathrin heavy chain"/>
    <property type="match status" value="1"/>
</dbReference>
<dbReference type="InterPro" id="IPR015348">
    <property type="entry name" value="Clathrin_H-chain_linker_core"/>
</dbReference>
<feature type="repeat" description="CHCR" evidence="7">
    <location>
        <begin position="1133"/>
        <end position="1274"/>
    </location>
</feature>
<keyword evidence="4 6" id="KW-0168">Coated pit</keyword>
<evidence type="ECO:0000256" key="5">
    <source>
        <dbReference type="ARBA" id="ARBA00023329"/>
    </source>
</evidence>
<dbReference type="InterPro" id="IPR055358">
    <property type="entry name" value="CHCR"/>
</dbReference>
<dbReference type="GO" id="GO:0030130">
    <property type="term" value="C:clathrin coat of trans-Golgi network vesicle"/>
    <property type="evidence" value="ECO:0007669"/>
    <property type="project" value="InterPro"/>
</dbReference>
<dbReference type="Gene3D" id="1.25.40.10">
    <property type="entry name" value="Tetratricopeptide repeat domain"/>
    <property type="match status" value="4"/>
</dbReference>
<dbReference type="Gene3D" id="1.25.40.730">
    <property type="match status" value="1"/>
</dbReference>
<feature type="repeat" description="CHCR" evidence="7">
    <location>
        <begin position="541"/>
        <end position="687"/>
    </location>
</feature>
<feature type="repeat" description="CHCR" evidence="7">
    <location>
        <begin position="690"/>
        <end position="832"/>
    </location>
</feature>
<feature type="repeat" description="CHCR" evidence="7">
    <location>
        <begin position="1428"/>
        <end position="1571"/>
    </location>
</feature>
<keyword evidence="5 6" id="KW-0968">Cytoplasmic vesicle</keyword>
<evidence type="ECO:0000256" key="4">
    <source>
        <dbReference type="ARBA" id="ARBA00023176"/>
    </source>
</evidence>
<evidence type="ECO:0000313" key="10">
    <source>
        <dbReference type="Proteomes" id="UP000799772"/>
    </source>
</evidence>
<dbReference type="GO" id="GO:0005829">
    <property type="term" value="C:cytosol"/>
    <property type="evidence" value="ECO:0007669"/>
    <property type="project" value="GOC"/>
</dbReference>
<dbReference type="GO" id="GO:0006886">
    <property type="term" value="P:intracellular protein transport"/>
    <property type="evidence" value="ECO:0007669"/>
    <property type="project" value="UniProtKB-UniRule"/>
</dbReference>
<dbReference type="FunFam" id="1.25.40.10:FF:000001">
    <property type="entry name" value="Clathrin heavy chain"/>
    <property type="match status" value="1"/>
</dbReference>
<organism evidence="9 10">
    <name type="scientific">Rhizodiscina lignyota</name>
    <dbReference type="NCBI Taxonomy" id="1504668"/>
    <lineage>
        <taxon>Eukaryota</taxon>
        <taxon>Fungi</taxon>
        <taxon>Dikarya</taxon>
        <taxon>Ascomycota</taxon>
        <taxon>Pezizomycotina</taxon>
        <taxon>Dothideomycetes</taxon>
        <taxon>Pleosporomycetidae</taxon>
        <taxon>Aulographales</taxon>
        <taxon>Rhizodiscinaceae</taxon>
        <taxon>Rhizodiscina</taxon>
    </lineage>
</organism>
<dbReference type="Pfam" id="PF13838">
    <property type="entry name" value="Clathrin_H_link"/>
    <property type="match status" value="1"/>
</dbReference>
<dbReference type="PANTHER" id="PTHR10292:SF1">
    <property type="entry name" value="CLATHRIN HEAVY CHAIN"/>
    <property type="match status" value="1"/>
</dbReference>
<dbReference type="OrthoDB" id="2113814at2759"/>
<evidence type="ECO:0000256" key="7">
    <source>
        <dbReference type="PROSITE-ProRule" id="PRU01006"/>
    </source>
</evidence>
<comment type="similarity">
    <text evidence="1 6">Belongs to the clathrin heavy chain family.</text>
</comment>
<dbReference type="InterPro" id="IPR000547">
    <property type="entry name" value="Clathrin_H-chain/VPS_repeat"/>
</dbReference>
<dbReference type="GO" id="GO:0006895">
    <property type="term" value="P:Golgi to endosome transport"/>
    <property type="evidence" value="ECO:0007669"/>
    <property type="project" value="TreeGrafter"/>
</dbReference>
<dbReference type="SMART" id="SM00299">
    <property type="entry name" value="CLH"/>
    <property type="match status" value="7"/>
</dbReference>
<evidence type="ECO:0000256" key="6">
    <source>
        <dbReference type="PIRNR" id="PIRNR002290"/>
    </source>
</evidence>
<dbReference type="PIRSF" id="PIRSF002290">
    <property type="entry name" value="Clathrin_H_chain"/>
    <property type="match status" value="1"/>
</dbReference>
<proteinExistence type="inferred from homology"/>
<dbReference type="InterPro" id="IPR016025">
    <property type="entry name" value="Clathrin_H-chain_N"/>
</dbReference>
<dbReference type="EMBL" id="ML978126">
    <property type="protein sequence ID" value="KAF2098606.1"/>
    <property type="molecule type" value="Genomic_DNA"/>
</dbReference>
<name>A0A9P4M5C0_9PEZI</name>
<dbReference type="Pfam" id="PF00637">
    <property type="entry name" value="Clathrin"/>
    <property type="match status" value="7"/>
</dbReference>
<evidence type="ECO:0000313" key="9">
    <source>
        <dbReference type="EMBL" id="KAF2098606.1"/>
    </source>
</evidence>
<dbReference type="InterPro" id="IPR016024">
    <property type="entry name" value="ARM-type_fold"/>
</dbReference>
<keyword evidence="10" id="KW-1185">Reference proteome</keyword>
<dbReference type="Gene3D" id="2.130.10.110">
    <property type="entry name" value="Clathrin heavy-chain terminal domain"/>
    <property type="match status" value="1"/>
</dbReference>
<comment type="caution">
    <text evidence="9">The sequence shown here is derived from an EMBL/GenBank/DDBJ whole genome shotgun (WGS) entry which is preliminary data.</text>
</comment>
<dbReference type="FunFam" id="1.25.40.730:FF:000003">
    <property type="entry name" value="Clathrin heavy chain"/>
    <property type="match status" value="1"/>
</dbReference>
<dbReference type="InterPro" id="IPR022365">
    <property type="entry name" value="Clathrin_H-chain_propeller_rpt"/>
</dbReference>
<dbReference type="InterPro" id="IPR011990">
    <property type="entry name" value="TPR-like_helical_dom_sf"/>
</dbReference>
<feature type="repeat" description="CHCR" evidence="7">
    <location>
        <begin position="1279"/>
        <end position="1425"/>
    </location>
</feature>
<dbReference type="Pfam" id="PF09268">
    <property type="entry name" value="Clathrin-link"/>
    <property type="match status" value="1"/>
</dbReference>
<dbReference type="GO" id="GO:0032051">
    <property type="term" value="F:clathrin light chain binding"/>
    <property type="evidence" value="ECO:0007669"/>
    <property type="project" value="InterPro"/>
</dbReference>
<feature type="domain" description="Clathrin heavy chain linker core motif" evidence="8">
    <location>
        <begin position="334"/>
        <end position="357"/>
    </location>
</feature>
<dbReference type="GO" id="GO:0030132">
    <property type="term" value="C:clathrin coat of coated pit"/>
    <property type="evidence" value="ECO:0007669"/>
    <property type="project" value="InterPro"/>
</dbReference>
<feature type="repeat" description="CHCR" evidence="7">
    <location>
        <begin position="984"/>
        <end position="1129"/>
    </location>
</feature>
<evidence type="ECO:0000259" key="8">
    <source>
        <dbReference type="Pfam" id="PF09268"/>
    </source>
</evidence>
<comment type="subcellular location">
    <subcellularLocation>
        <location evidence="6">Cytoplasmic vesicle membrane</location>
        <topology evidence="6">Peripheral membrane protein</topology>
        <orientation evidence="6">Cytoplasmic side</orientation>
    </subcellularLocation>
    <subcellularLocation>
        <location evidence="6">Membrane</location>
        <location evidence="6">Coated pit</location>
        <topology evidence="6">Peripheral membrane protein</topology>
        <orientation evidence="6">Cytoplasmic side</orientation>
    </subcellularLocation>
</comment>
<dbReference type="FunFam" id="2.130.10.110:FF:000003">
    <property type="entry name" value="Clathrin heavy chain"/>
    <property type="match status" value="1"/>
</dbReference>
<comment type="function">
    <text evidence="6">Clathrin is the major protein of the polyhedral coat of coated pits and vesicles.</text>
</comment>
<dbReference type="SUPFAM" id="SSF48371">
    <property type="entry name" value="ARM repeat"/>
    <property type="match status" value="6"/>
</dbReference>
<dbReference type="Pfam" id="PF01394">
    <property type="entry name" value="Clathrin_propel"/>
    <property type="match status" value="2"/>
</dbReference>
<dbReference type="Proteomes" id="UP000799772">
    <property type="component" value="Unassembled WGS sequence"/>
</dbReference>
<feature type="repeat" description="CHCR" evidence="7">
    <location>
        <begin position="838"/>
        <end position="977"/>
    </location>
</feature>
<dbReference type="SUPFAM" id="SSF50989">
    <property type="entry name" value="Clathrin heavy-chain terminal domain"/>
    <property type="match status" value="1"/>
</dbReference>
<dbReference type="GO" id="GO:0006898">
    <property type="term" value="P:receptor-mediated endocytosis"/>
    <property type="evidence" value="ECO:0007669"/>
    <property type="project" value="TreeGrafter"/>
</dbReference>
<keyword evidence="3 6" id="KW-0472">Membrane</keyword>
<accession>A0A9P4M5C0</accession>
<evidence type="ECO:0000256" key="2">
    <source>
        <dbReference type="ARBA" id="ARBA00022737"/>
    </source>
</evidence>
<dbReference type="FunFam" id="1.25.40.10:FF:000002">
    <property type="entry name" value="Clathrin heavy chain"/>
    <property type="match status" value="1"/>
</dbReference>
<dbReference type="GO" id="GO:0030479">
    <property type="term" value="C:actin cortical patch"/>
    <property type="evidence" value="ECO:0007669"/>
    <property type="project" value="TreeGrafter"/>
</dbReference>
<dbReference type="PANTHER" id="PTHR10292">
    <property type="entry name" value="CLATHRIN HEAVY CHAIN RELATED"/>
    <property type="match status" value="1"/>
</dbReference>
<dbReference type="InterPro" id="IPR016341">
    <property type="entry name" value="Clathrin_heavy_chain"/>
</dbReference>
<dbReference type="GO" id="GO:0005198">
    <property type="term" value="F:structural molecule activity"/>
    <property type="evidence" value="ECO:0007669"/>
    <property type="project" value="InterPro"/>
</dbReference>
<gene>
    <name evidence="9" type="ORF">NA57DRAFT_39679</name>
</gene>
<evidence type="ECO:0000256" key="1">
    <source>
        <dbReference type="ARBA" id="ARBA00009535"/>
    </source>
</evidence>